<dbReference type="GO" id="GO:0016791">
    <property type="term" value="F:phosphatase activity"/>
    <property type="evidence" value="ECO:0007669"/>
    <property type="project" value="TreeGrafter"/>
</dbReference>
<gene>
    <name evidence="3" type="primary">LOC100908628</name>
</gene>
<protein>
    <submittedName>
        <fullName evidence="3">Uncharacterized protein LOC100908628</fullName>
    </submittedName>
</protein>
<dbReference type="PANTHER" id="PTHR11567:SF110">
    <property type="entry name" value="2-PHOSPHOXYLOSE PHOSPHATASE 1"/>
    <property type="match status" value="1"/>
</dbReference>
<dbReference type="Proteomes" id="UP000694867">
    <property type="component" value="Unplaced"/>
</dbReference>
<dbReference type="InterPro" id="IPR050645">
    <property type="entry name" value="Histidine_acid_phosphatase"/>
</dbReference>
<dbReference type="InterPro" id="IPR029033">
    <property type="entry name" value="His_PPase_superfam"/>
</dbReference>
<reference evidence="3" key="1">
    <citation type="submission" date="2025-08" db="UniProtKB">
        <authorList>
            <consortium name="RefSeq"/>
        </authorList>
    </citation>
    <scope>IDENTIFICATION</scope>
</reference>
<name>A0AAJ6QNH3_9ACAR</name>
<keyword evidence="2" id="KW-1185">Reference proteome</keyword>
<evidence type="ECO:0000313" key="3">
    <source>
        <dbReference type="RefSeq" id="XP_003738860.1"/>
    </source>
</evidence>
<keyword evidence="1" id="KW-0378">Hydrolase</keyword>
<dbReference type="GeneID" id="100908628"/>
<dbReference type="SUPFAM" id="SSF53254">
    <property type="entry name" value="Phosphoglycerate mutase-like"/>
    <property type="match status" value="1"/>
</dbReference>
<dbReference type="Gene3D" id="3.40.50.1240">
    <property type="entry name" value="Phosphoglycerate mutase-like"/>
    <property type="match status" value="1"/>
</dbReference>
<proteinExistence type="predicted"/>
<accession>A0AAJ6QNH3</accession>
<dbReference type="PANTHER" id="PTHR11567">
    <property type="entry name" value="ACID PHOSPHATASE-RELATED"/>
    <property type="match status" value="1"/>
</dbReference>
<dbReference type="KEGG" id="goe:100908628"/>
<evidence type="ECO:0000313" key="2">
    <source>
        <dbReference type="Proteomes" id="UP000694867"/>
    </source>
</evidence>
<sequence>MSEDNLDTSEFALESVFVLHRHSVRAPTYYAPNFEEIHPKSYPRGAGYLTRRGIDLCLSVAETWRSWYPEHINGSDHRTIFVRSSESPRCNETISAILHALFSSGPEGLNLVPIYSPPPGYDKYVSCAGFDGDISSRMRKVYQEPVLEANSANAKTVSELHDFIKTCFKAPDASEYDAFVYIDGVTSNVYEGLPQPKFFTDNEAALKKFYHFAYHTVIEEFSPFYGFHLLQGMARRMQQVFDGELTTGQKWCDYSFHDFNLSSALLALEAEVREPKPNFLGAIFFELRRNQKDGSRVVDLYYCSGLQPDGRYSQREPLRMRWNQNSHRATFDKLYEKMFNNIYVKTMRSLETNKYTGDDAMV</sequence>
<organism evidence="2 3">
    <name type="scientific">Galendromus occidentalis</name>
    <name type="common">western predatory mite</name>
    <dbReference type="NCBI Taxonomy" id="34638"/>
    <lineage>
        <taxon>Eukaryota</taxon>
        <taxon>Metazoa</taxon>
        <taxon>Ecdysozoa</taxon>
        <taxon>Arthropoda</taxon>
        <taxon>Chelicerata</taxon>
        <taxon>Arachnida</taxon>
        <taxon>Acari</taxon>
        <taxon>Parasitiformes</taxon>
        <taxon>Mesostigmata</taxon>
        <taxon>Gamasina</taxon>
        <taxon>Phytoseioidea</taxon>
        <taxon>Phytoseiidae</taxon>
        <taxon>Typhlodrominae</taxon>
        <taxon>Galendromus</taxon>
    </lineage>
</organism>
<evidence type="ECO:0000256" key="1">
    <source>
        <dbReference type="ARBA" id="ARBA00022801"/>
    </source>
</evidence>
<dbReference type="AlphaFoldDB" id="A0AAJ6QNH3"/>
<dbReference type="RefSeq" id="XP_003738860.1">
    <property type="nucleotide sequence ID" value="XM_003738812.2"/>
</dbReference>